<keyword evidence="1" id="KW-0328">Glycosyltransferase</keyword>
<dbReference type="PANTHER" id="PTHR12526">
    <property type="entry name" value="GLYCOSYLTRANSFERASE"/>
    <property type="match status" value="1"/>
</dbReference>
<evidence type="ECO:0000259" key="3">
    <source>
        <dbReference type="Pfam" id="PF00534"/>
    </source>
</evidence>
<sequence>MLDLWFWQRIVTPHMAGLVSAIAARGHEVHYVAEEPISAKRADLGWDIPDLGKATLHLLSAEGGVSRLASQASPSSIHVCQGMRGNGYVSVVQRLLAESRLRQWVVMETVNDSGWLGAVKRLEYSRLLRTKGRAIEGILASGHATARWLIERGAPATRVYPFAYFLSGSQYSRDDGHASKAGIRFIFVGKFIKLKRLKFLITTLSKLKRKYDFELTVIGSGPLEESLRSEAMAMLPGRVRWVGRVRSPDIPALMATADCLVLPSTHDGWGAVVSEALMVGTPAICTDTCGAAEAVRYSTVGGVFGRDDAEGLLRLLERTIQAGPVHPDARRKTAAWAQCLSAEAGADYLAEILTGDSVGVPPWRRDTH</sequence>
<dbReference type="Pfam" id="PF00534">
    <property type="entry name" value="Glycos_transf_1"/>
    <property type="match status" value="1"/>
</dbReference>
<evidence type="ECO:0000256" key="2">
    <source>
        <dbReference type="ARBA" id="ARBA00022679"/>
    </source>
</evidence>
<gene>
    <name evidence="4" type="ORF">LMG23992_03454</name>
</gene>
<feature type="domain" description="Glycosyl transferase family 1" evidence="3">
    <location>
        <begin position="183"/>
        <end position="322"/>
    </location>
</feature>
<name>A0ABN7YXV9_9BURK</name>
<evidence type="ECO:0000313" key="4">
    <source>
        <dbReference type="EMBL" id="CAG9177256.1"/>
    </source>
</evidence>
<dbReference type="Proteomes" id="UP000727654">
    <property type="component" value="Unassembled WGS sequence"/>
</dbReference>
<dbReference type="InterPro" id="IPR001296">
    <property type="entry name" value="Glyco_trans_1"/>
</dbReference>
<dbReference type="EMBL" id="CAJZAI010000008">
    <property type="protein sequence ID" value="CAG9177256.1"/>
    <property type="molecule type" value="Genomic_DNA"/>
</dbReference>
<accession>A0ABN7YXV9</accession>
<dbReference type="SUPFAM" id="SSF53756">
    <property type="entry name" value="UDP-Glycosyltransferase/glycogen phosphorylase"/>
    <property type="match status" value="1"/>
</dbReference>
<organism evidence="4 5">
    <name type="scientific">Cupriavidus laharis</name>
    <dbReference type="NCBI Taxonomy" id="151654"/>
    <lineage>
        <taxon>Bacteria</taxon>
        <taxon>Pseudomonadati</taxon>
        <taxon>Pseudomonadota</taxon>
        <taxon>Betaproteobacteria</taxon>
        <taxon>Burkholderiales</taxon>
        <taxon>Burkholderiaceae</taxon>
        <taxon>Cupriavidus</taxon>
    </lineage>
</organism>
<evidence type="ECO:0000313" key="5">
    <source>
        <dbReference type="Proteomes" id="UP000727654"/>
    </source>
</evidence>
<evidence type="ECO:0000256" key="1">
    <source>
        <dbReference type="ARBA" id="ARBA00022676"/>
    </source>
</evidence>
<proteinExistence type="predicted"/>
<comment type="caution">
    <text evidence="4">The sequence shown here is derived from an EMBL/GenBank/DDBJ whole genome shotgun (WGS) entry which is preliminary data.</text>
</comment>
<keyword evidence="2" id="KW-0808">Transferase</keyword>
<keyword evidence="5" id="KW-1185">Reference proteome</keyword>
<dbReference type="PANTHER" id="PTHR12526:SF510">
    <property type="entry name" value="D-INOSITOL 3-PHOSPHATE GLYCOSYLTRANSFERASE"/>
    <property type="match status" value="1"/>
</dbReference>
<reference evidence="4 5" key="1">
    <citation type="submission" date="2021-08" db="EMBL/GenBank/DDBJ databases">
        <authorList>
            <person name="Peeters C."/>
        </authorList>
    </citation>
    <scope>NUCLEOTIDE SEQUENCE [LARGE SCALE GENOMIC DNA]</scope>
    <source>
        <strain evidence="4 5">LMG 23992</strain>
    </source>
</reference>
<dbReference type="CDD" id="cd03801">
    <property type="entry name" value="GT4_PimA-like"/>
    <property type="match status" value="1"/>
</dbReference>
<dbReference type="RefSeq" id="WP_224081025.1">
    <property type="nucleotide sequence ID" value="NZ_CAJZAI010000008.1"/>
</dbReference>
<dbReference type="Gene3D" id="3.40.50.2000">
    <property type="entry name" value="Glycogen Phosphorylase B"/>
    <property type="match status" value="2"/>
</dbReference>
<protein>
    <recommendedName>
        <fullName evidence="3">Glycosyl transferase family 1 domain-containing protein</fullName>
    </recommendedName>
</protein>